<dbReference type="STRING" id="436010.A0A166Q9E7"/>
<reference evidence="10 11" key="1">
    <citation type="journal article" date="2016" name="Mol. Biol. Evol.">
        <title>Comparative Genomics of Early-Diverging Mushroom-Forming Fungi Provides Insights into the Origins of Lignocellulose Decay Capabilities.</title>
        <authorList>
            <person name="Nagy L.G."/>
            <person name="Riley R."/>
            <person name="Tritt A."/>
            <person name="Adam C."/>
            <person name="Daum C."/>
            <person name="Floudas D."/>
            <person name="Sun H."/>
            <person name="Yadav J.S."/>
            <person name="Pangilinan J."/>
            <person name="Larsson K.H."/>
            <person name="Matsuura K."/>
            <person name="Barry K."/>
            <person name="Labutti K."/>
            <person name="Kuo R."/>
            <person name="Ohm R.A."/>
            <person name="Bhattacharya S.S."/>
            <person name="Shirouzu T."/>
            <person name="Yoshinaga Y."/>
            <person name="Martin F.M."/>
            <person name="Grigoriev I.V."/>
            <person name="Hibbett D.S."/>
        </authorList>
    </citation>
    <scope>NUCLEOTIDE SEQUENCE [LARGE SCALE GENOMIC DNA]</scope>
    <source>
        <strain evidence="10 11">CBS 109695</strain>
    </source>
</reference>
<dbReference type="CDD" id="cd20339">
    <property type="entry name" value="BRcat_RBR_RNF216"/>
    <property type="match status" value="1"/>
</dbReference>
<name>A0A166Q9E7_9AGAM</name>
<dbReference type="InterPro" id="IPR002867">
    <property type="entry name" value="IBR_dom"/>
</dbReference>
<dbReference type="AlphaFoldDB" id="A0A166Q9E7"/>
<feature type="compositionally biased region" description="Basic and acidic residues" evidence="8">
    <location>
        <begin position="234"/>
        <end position="251"/>
    </location>
</feature>
<feature type="compositionally biased region" description="Low complexity" evidence="8">
    <location>
        <begin position="715"/>
        <end position="740"/>
    </location>
</feature>
<dbReference type="Gene3D" id="1.20.120.1750">
    <property type="match status" value="1"/>
</dbReference>
<dbReference type="CDD" id="cd16630">
    <property type="entry name" value="RING-HC_RBR_RNF216"/>
    <property type="match status" value="1"/>
</dbReference>
<dbReference type="SUPFAM" id="SSF57850">
    <property type="entry name" value="RING/U-box"/>
    <property type="match status" value="1"/>
</dbReference>
<gene>
    <name evidence="10" type="ORF">FIBSPDRAFT_781319</name>
</gene>
<protein>
    <recommendedName>
        <fullName evidence="9">RING-type domain-containing protein</fullName>
    </recommendedName>
</protein>
<feature type="domain" description="RING-type" evidence="9">
    <location>
        <begin position="363"/>
        <end position="585"/>
    </location>
</feature>
<dbReference type="PROSITE" id="PS50096">
    <property type="entry name" value="IQ"/>
    <property type="match status" value="1"/>
</dbReference>
<dbReference type="InterPro" id="IPR047546">
    <property type="entry name" value="Rcat_RBR_RNF216"/>
</dbReference>
<feature type="region of interest" description="Disordered" evidence="8">
    <location>
        <begin position="214"/>
        <end position="251"/>
    </location>
</feature>
<keyword evidence="2" id="KW-0808">Transferase</keyword>
<keyword evidence="5" id="KW-0863">Zinc-finger</keyword>
<dbReference type="InterPro" id="IPR013083">
    <property type="entry name" value="Znf_RING/FYVE/PHD"/>
</dbReference>
<dbReference type="CDD" id="cd20353">
    <property type="entry name" value="Rcat_RBR_RNF216"/>
    <property type="match status" value="1"/>
</dbReference>
<dbReference type="InterPro" id="IPR047545">
    <property type="entry name" value="BRcat_RBR_RNF216"/>
</dbReference>
<evidence type="ECO:0000256" key="6">
    <source>
        <dbReference type="ARBA" id="ARBA00022786"/>
    </source>
</evidence>
<dbReference type="InterPro" id="IPR044066">
    <property type="entry name" value="TRIAD_supradom"/>
</dbReference>
<evidence type="ECO:0000259" key="9">
    <source>
        <dbReference type="PROSITE" id="PS51873"/>
    </source>
</evidence>
<dbReference type="GO" id="GO:0016740">
    <property type="term" value="F:transferase activity"/>
    <property type="evidence" value="ECO:0007669"/>
    <property type="project" value="UniProtKB-KW"/>
</dbReference>
<keyword evidence="11" id="KW-1185">Reference proteome</keyword>
<feature type="compositionally biased region" description="Low complexity" evidence="8">
    <location>
        <begin position="693"/>
        <end position="708"/>
    </location>
</feature>
<accession>A0A166Q9E7</accession>
<keyword evidence="7" id="KW-0862">Zinc</keyword>
<evidence type="ECO:0000256" key="1">
    <source>
        <dbReference type="ARBA" id="ARBA00004906"/>
    </source>
</evidence>
<evidence type="ECO:0000256" key="5">
    <source>
        <dbReference type="ARBA" id="ARBA00022771"/>
    </source>
</evidence>
<evidence type="ECO:0000256" key="3">
    <source>
        <dbReference type="ARBA" id="ARBA00022723"/>
    </source>
</evidence>
<feature type="region of interest" description="Disordered" evidence="8">
    <location>
        <begin position="1"/>
        <end position="129"/>
    </location>
</feature>
<dbReference type="PANTHER" id="PTHR22770">
    <property type="entry name" value="UBIQUITIN CONJUGATING ENZYME 7 INTERACTING PROTEIN-RELATED"/>
    <property type="match status" value="1"/>
</dbReference>
<dbReference type="Proteomes" id="UP000076532">
    <property type="component" value="Unassembled WGS sequence"/>
</dbReference>
<dbReference type="InterPro" id="IPR047544">
    <property type="entry name" value="RING-HC_RBR_RNF216"/>
</dbReference>
<evidence type="ECO:0000313" key="11">
    <source>
        <dbReference type="Proteomes" id="UP000076532"/>
    </source>
</evidence>
<evidence type="ECO:0000256" key="2">
    <source>
        <dbReference type="ARBA" id="ARBA00022679"/>
    </source>
</evidence>
<keyword evidence="4" id="KW-0677">Repeat</keyword>
<feature type="compositionally biased region" description="Acidic residues" evidence="8">
    <location>
        <begin position="43"/>
        <end position="52"/>
    </location>
</feature>
<keyword evidence="6" id="KW-0833">Ubl conjugation pathway</keyword>
<sequence length="838" mass="93880">MEIIEISSQDSSPRPSMRPLPKPKTRHSQQPLTQKRARRVDTDVIELTDSDSEDGKDNNLDTLIKKSKSSFIISEPRAGGSWTASQSMRKASKRPRPSQDPPSQPVAGASANTGGMMPLFLPNDDEIPQGEALAPPRLPSPVAQALPLQIIEVPFVEPEPIVDTMDTLIARVLEIIPDVQPAHVLSLLEKHPDVPKDGLVESVLHTLFEDSNYPKVDKKGKRRRDDIEEEEEGDKDRRKSTKLDYGNKERLGAGGPQYADIALDQLLQDFPYIPKPHVRRIFFAQNALYAPSYIYLAEEKKLAHLPYVVKTQPSRPGKGKLKADPEFEREHTWLLDHLQDVPSKHDEPVVQSISEEEAEECLDGIECGCCFSAAPFDKMIQCPDCHLFCTECMTSYASNLLGARDNAIICMDQSGCKLPFPESELKRFLTPKLLALYERVTQQKEIDAAGLEGLEECPFCEYKIIIDNPDEKLFHCENTDCGAVSCRACKKTDHLPKSCKEVDDDKKLDARHLIEEAMSRALMRNCPQCQKGFLKESGCNKMTCPNCHTLSCYVCRQPIVGYDHFNQAPAGQVTQAKSAKCLLWDAVEQRHGDEVRKAAQEAVDEYKRHHPNLTEEELKAIEVELPPAPPAPGPAPVQVQIHPFGGQYPALPGLDHQAGLIAQQQARMLQQRAALQAQAMRNAPELHQELHLQQHAAAHAQAMRNAHALRQELRQQQQQQQQQMQQQQMQQHAAAQAQAMRDAHVLPQELRQQQQQQQALAEHQQDMVEHHHRMALQRAHLIRNMAVPPGHPLAVAGRAGLRVARQPALLMADALAPAILAPLPPVARRARRPAARWR</sequence>
<evidence type="ECO:0000256" key="7">
    <source>
        <dbReference type="ARBA" id="ARBA00022833"/>
    </source>
</evidence>
<organism evidence="10 11">
    <name type="scientific">Athelia psychrophila</name>
    <dbReference type="NCBI Taxonomy" id="1759441"/>
    <lineage>
        <taxon>Eukaryota</taxon>
        <taxon>Fungi</taxon>
        <taxon>Dikarya</taxon>
        <taxon>Basidiomycota</taxon>
        <taxon>Agaricomycotina</taxon>
        <taxon>Agaricomycetes</taxon>
        <taxon>Agaricomycetidae</taxon>
        <taxon>Atheliales</taxon>
        <taxon>Atheliaceae</taxon>
        <taxon>Athelia</taxon>
    </lineage>
</organism>
<keyword evidence="3" id="KW-0479">Metal-binding</keyword>
<dbReference type="GO" id="GO:0008270">
    <property type="term" value="F:zinc ion binding"/>
    <property type="evidence" value="ECO:0007669"/>
    <property type="project" value="UniProtKB-KW"/>
</dbReference>
<evidence type="ECO:0000256" key="4">
    <source>
        <dbReference type="ARBA" id="ARBA00022737"/>
    </source>
</evidence>
<dbReference type="PANTHER" id="PTHR22770:SF47">
    <property type="entry name" value="E3 UBIQUITIN-PROTEIN LIGASE RNF216"/>
    <property type="match status" value="1"/>
</dbReference>
<dbReference type="PROSITE" id="PS51873">
    <property type="entry name" value="TRIAD"/>
    <property type="match status" value="1"/>
</dbReference>
<dbReference type="SMART" id="SM00647">
    <property type="entry name" value="IBR"/>
    <property type="match status" value="2"/>
</dbReference>
<dbReference type="Gene3D" id="3.30.40.10">
    <property type="entry name" value="Zinc/RING finger domain, C3HC4 (zinc finger)"/>
    <property type="match status" value="1"/>
</dbReference>
<dbReference type="InterPro" id="IPR051628">
    <property type="entry name" value="LUBAC_E3_Ligases"/>
</dbReference>
<evidence type="ECO:0000256" key="8">
    <source>
        <dbReference type="SAM" id="MobiDB-lite"/>
    </source>
</evidence>
<dbReference type="EMBL" id="KV417511">
    <property type="protein sequence ID" value="KZP26905.1"/>
    <property type="molecule type" value="Genomic_DNA"/>
</dbReference>
<feature type="region of interest" description="Disordered" evidence="8">
    <location>
        <begin position="693"/>
        <end position="741"/>
    </location>
</feature>
<feature type="compositionally biased region" description="Polar residues" evidence="8">
    <location>
        <begin position="1"/>
        <end position="14"/>
    </location>
</feature>
<comment type="pathway">
    <text evidence="1">Protein modification; protein ubiquitination.</text>
</comment>
<dbReference type="OrthoDB" id="10009520at2759"/>
<dbReference type="Pfam" id="PF26200">
    <property type="entry name" value="Rcat_RNF216"/>
    <property type="match status" value="1"/>
</dbReference>
<proteinExistence type="predicted"/>
<evidence type="ECO:0000313" key="10">
    <source>
        <dbReference type="EMBL" id="KZP26905.1"/>
    </source>
</evidence>